<sequence length="24" mass="2665">MQTGKIIGMEALVRWLMPDGTMVS</sequence>
<protein>
    <recommendedName>
        <fullName evidence="1">EAL domain-containing protein</fullName>
    </recommendedName>
</protein>
<feature type="domain" description="EAL" evidence="1">
    <location>
        <begin position="1"/>
        <end position="24"/>
    </location>
</feature>
<dbReference type="EMBL" id="UOFO01000028">
    <property type="protein sequence ID" value="VAW83821.1"/>
    <property type="molecule type" value="Genomic_DNA"/>
</dbReference>
<dbReference type="AlphaFoldDB" id="A0A3B0YWP4"/>
<feature type="non-terminal residue" evidence="2">
    <location>
        <position position="24"/>
    </location>
</feature>
<gene>
    <name evidence="2" type="ORF">MNBD_GAMMA16-1863</name>
</gene>
<dbReference type="SUPFAM" id="SSF141868">
    <property type="entry name" value="EAL domain-like"/>
    <property type="match status" value="1"/>
</dbReference>
<evidence type="ECO:0000259" key="1">
    <source>
        <dbReference type="PROSITE" id="PS50883"/>
    </source>
</evidence>
<accession>A0A3B0YWP4</accession>
<dbReference type="InterPro" id="IPR035919">
    <property type="entry name" value="EAL_sf"/>
</dbReference>
<dbReference type="PROSITE" id="PS50883">
    <property type="entry name" value="EAL"/>
    <property type="match status" value="1"/>
</dbReference>
<dbReference type="InterPro" id="IPR001633">
    <property type="entry name" value="EAL_dom"/>
</dbReference>
<name>A0A3B0YWP4_9ZZZZ</name>
<evidence type="ECO:0000313" key="2">
    <source>
        <dbReference type="EMBL" id="VAW83821.1"/>
    </source>
</evidence>
<reference evidence="2" key="1">
    <citation type="submission" date="2018-06" db="EMBL/GenBank/DDBJ databases">
        <authorList>
            <person name="Zhirakovskaya E."/>
        </authorList>
    </citation>
    <scope>NUCLEOTIDE SEQUENCE</scope>
</reference>
<organism evidence="2">
    <name type="scientific">hydrothermal vent metagenome</name>
    <dbReference type="NCBI Taxonomy" id="652676"/>
    <lineage>
        <taxon>unclassified sequences</taxon>
        <taxon>metagenomes</taxon>
        <taxon>ecological metagenomes</taxon>
    </lineage>
</organism>
<proteinExistence type="predicted"/>